<keyword evidence="2 6" id="KW-0378">Hydrolase</keyword>
<gene>
    <name evidence="8" type="ORF">Nepgr_006284</name>
</gene>
<feature type="signal peptide" evidence="7">
    <location>
        <begin position="1"/>
        <end position="20"/>
    </location>
</feature>
<dbReference type="InterPro" id="IPR033132">
    <property type="entry name" value="GH_1_N_CS"/>
</dbReference>
<name>A0AAD3S590_NEPGR</name>
<proteinExistence type="inferred from homology"/>
<evidence type="ECO:0000256" key="2">
    <source>
        <dbReference type="ARBA" id="ARBA00022801"/>
    </source>
</evidence>
<dbReference type="InterPro" id="IPR001360">
    <property type="entry name" value="Glyco_hydro_1"/>
</dbReference>
<dbReference type="Proteomes" id="UP001279734">
    <property type="component" value="Unassembled WGS sequence"/>
</dbReference>
<feature type="active site" description="Nucleophile" evidence="4">
    <location>
        <position position="409"/>
    </location>
</feature>
<keyword evidence="9" id="KW-1185">Reference proteome</keyword>
<evidence type="ECO:0000256" key="4">
    <source>
        <dbReference type="PROSITE-ProRule" id="PRU10055"/>
    </source>
</evidence>
<evidence type="ECO:0000256" key="1">
    <source>
        <dbReference type="ARBA" id="ARBA00010838"/>
    </source>
</evidence>
<evidence type="ECO:0000313" key="9">
    <source>
        <dbReference type="Proteomes" id="UP001279734"/>
    </source>
</evidence>
<evidence type="ECO:0000256" key="5">
    <source>
        <dbReference type="RuleBase" id="RU003690"/>
    </source>
</evidence>
<dbReference type="PROSITE" id="PS00572">
    <property type="entry name" value="GLYCOSYL_HYDROL_F1_1"/>
    <property type="match status" value="1"/>
</dbReference>
<evidence type="ECO:0000313" key="8">
    <source>
        <dbReference type="EMBL" id="GMH04445.1"/>
    </source>
</evidence>
<sequence>MKGSLFLCLLAMACLSACTADDDSSFNRSSFPAGFLFGAGSSAYQYEGAAFEDGKGKNIWDHFVELFPDKVSDSSNGTVAVDFYHKYKDDVKLMKEMGLDSFRFSISWSRVLPYGSLRGGINTLGVEFYNNLIDELIANGIKPFVTLFHWDLPQALMDEYCGFLSPLIVNDFVDFANLCFKLFGDRVKYWVTLNAPNIATKYGYDDGKYAPGRCSPYAGNCTIGNSAYEPYVVAHHSLLCHAATVNLYRKEYQHSQNGVIGISVATDWNLPLDHKPANRRAASRSNDFVFGWILDPIVLGHYPKSMQDIVGHRLPKFTDEQVKLLKGSFDFLGLNYYTAYFASDADGCGPINQSYTCDMHANLSSLNSHGEPIGEPTCLSWLYVYPEGIQDLLSYVKEKYNNPPIIITENGMADANNKSSIEEACKDFQRIYYHKCHLSYLHKSIENGANVTGYYAWSFLDDFEWASGYTCRSGFHYVDFDTQKRYPKHSASWFRTSLNAHNQNESSDSMMIRINDEL</sequence>
<dbReference type="InterPro" id="IPR017853">
    <property type="entry name" value="GH"/>
</dbReference>
<organism evidence="8 9">
    <name type="scientific">Nepenthes gracilis</name>
    <name type="common">Slender pitcher plant</name>
    <dbReference type="NCBI Taxonomy" id="150966"/>
    <lineage>
        <taxon>Eukaryota</taxon>
        <taxon>Viridiplantae</taxon>
        <taxon>Streptophyta</taxon>
        <taxon>Embryophyta</taxon>
        <taxon>Tracheophyta</taxon>
        <taxon>Spermatophyta</taxon>
        <taxon>Magnoliopsida</taxon>
        <taxon>eudicotyledons</taxon>
        <taxon>Gunneridae</taxon>
        <taxon>Pentapetalae</taxon>
        <taxon>Caryophyllales</taxon>
        <taxon>Nepenthaceae</taxon>
        <taxon>Nepenthes</taxon>
    </lineage>
</organism>
<dbReference type="AlphaFoldDB" id="A0AAD3S590"/>
<feature type="chain" id="PRO_5042281155" description="Beta-glucosidase" evidence="7">
    <location>
        <begin position="21"/>
        <end position="518"/>
    </location>
</feature>
<evidence type="ECO:0008006" key="10">
    <source>
        <dbReference type="Google" id="ProtNLM"/>
    </source>
</evidence>
<dbReference type="PRINTS" id="PR00131">
    <property type="entry name" value="GLHYDRLASE1"/>
</dbReference>
<dbReference type="Gene3D" id="3.20.20.80">
    <property type="entry name" value="Glycosidases"/>
    <property type="match status" value="1"/>
</dbReference>
<keyword evidence="7" id="KW-0732">Signal</keyword>
<dbReference type="GO" id="GO:0008422">
    <property type="term" value="F:beta-glucosidase activity"/>
    <property type="evidence" value="ECO:0007669"/>
    <property type="project" value="TreeGrafter"/>
</dbReference>
<evidence type="ECO:0000256" key="3">
    <source>
        <dbReference type="ARBA" id="ARBA00023295"/>
    </source>
</evidence>
<dbReference type="FunFam" id="3.20.20.80:FF:000020">
    <property type="entry name" value="Beta-glucosidase 12"/>
    <property type="match status" value="1"/>
</dbReference>
<accession>A0AAD3S590</accession>
<comment type="similarity">
    <text evidence="1 5">Belongs to the glycosyl hydrolase 1 family.</text>
</comment>
<dbReference type="PROSITE" id="PS00653">
    <property type="entry name" value="GLYCOSYL_HYDROL_F1_2"/>
    <property type="match status" value="1"/>
</dbReference>
<evidence type="ECO:0000256" key="7">
    <source>
        <dbReference type="SAM" id="SignalP"/>
    </source>
</evidence>
<dbReference type="Pfam" id="PF00232">
    <property type="entry name" value="Glyco_hydro_1"/>
    <property type="match status" value="1"/>
</dbReference>
<dbReference type="PANTHER" id="PTHR10353">
    <property type="entry name" value="GLYCOSYL HYDROLASE"/>
    <property type="match status" value="1"/>
</dbReference>
<dbReference type="InterPro" id="IPR018120">
    <property type="entry name" value="Glyco_hydro_1_AS"/>
</dbReference>
<comment type="caution">
    <text evidence="8">The sequence shown here is derived from an EMBL/GenBank/DDBJ whole genome shotgun (WGS) entry which is preliminary data.</text>
</comment>
<dbReference type="PANTHER" id="PTHR10353:SF297">
    <property type="entry name" value="VICIANIN HYDROLASE-LIKE"/>
    <property type="match status" value="1"/>
</dbReference>
<dbReference type="SUPFAM" id="SSF51445">
    <property type="entry name" value="(Trans)glycosidases"/>
    <property type="match status" value="1"/>
</dbReference>
<dbReference type="EMBL" id="BSYO01000005">
    <property type="protein sequence ID" value="GMH04445.1"/>
    <property type="molecule type" value="Genomic_DNA"/>
</dbReference>
<evidence type="ECO:0000256" key="6">
    <source>
        <dbReference type="RuleBase" id="RU004468"/>
    </source>
</evidence>
<protein>
    <recommendedName>
        <fullName evidence="10">Beta-glucosidase</fullName>
    </recommendedName>
</protein>
<dbReference type="GO" id="GO:0005975">
    <property type="term" value="P:carbohydrate metabolic process"/>
    <property type="evidence" value="ECO:0007669"/>
    <property type="project" value="InterPro"/>
</dbReference>
<keyword evidence="3 6" id="KW-0326">Glycosidase</keyword>
<reference evidence="8" key="1">
    <citation type="submission" date="2023-05" db="EMBL/GenBank/DDBJ databases">
        <title>Nepenthes gracilis genome sequencing.</title>
        <authorList>
            <person name="Fukushima K."/>
        </authorList>
    </citation>
    <scope>NUCLEOTIDE SEQUENCE</scope>
    <source>
        <strain evidence="8">SING2019-196</strain>
    </source>
</reference>